<proteinExistence type="predicted"/>
<keyword evidence="5" id="KW-1185">Reference proteome</keyword>
<evidence type="ECO:0000313" key="4">
    <source>
        <dbReference type="EMBL" id="KAG5478300.1"/>
    </source>
</evidence>
<dbReference type="EMBL" id="JAFHKP010000024">
    <property type="protein sequence ID" value="KAG5478300.1"/>
    <property type="molecule type" value="Genomic_DNA"/>
</dbReference>
<feature type="transmembrane region" description="Helical" evidence="2">
    <location>
        <begin position="46"/>
        <end position="67"/>
    </location>
</feature>
<comment type="caution">
    <text evidence="4">The sequence shown here is derived from an EMBL/GenBank/DDBJ whole genome shotgun (WGS) entry which is preliminary data.</text>
</comment>
<sequence>MRFDCFEGIFGRPRQWMDNVASAARKRVSPQLHKEPRRLTPCQRRLAVGAAVVIGAITTYATLSRLFTLLERRRCWLLIRQCEARETKLFLFILPRSPWAPSLSPACTRVETFLRANAIPYTAVETIGPLGAPNGGLPFLIYKRQRVDQLPKIMEFITSEFNVTMDDTLTRDERAMGASLRRALEYSVESLLYRIAFIDHPSLAVTQIARALHISHLRARLVVHGYAIHLRKQVAITAYGALVSEQYENEFLQDCEAIEAQIGHKQYLFSDTTMTSYDCAVYSLLVPFACMGSHTSLSAAYSAVCDSTVLMAYIARISKRLFRDVSPVFDVAKISFATTATSGTGGATGEAGMETVEEEEAKRQAVVDTLIGGAGRVPRSYNDDKADDTRLARKASRADLEA</sequence>
<dbReference type="GeneID" id="94172220"/>
<evidence type="ECO:0000313" key="5">
    <source>
        <dbReference type="Proteomes" id="UP000674179"/>
    </source>
</evidence>
<dbReference type="KEGG" id="lenr:94172220"/>
<dbReference type="CDD" id="cd03054">
    <property type="entry name" value="GST_N_Metaxin"/>
    <property type="match status" value="1"/>
</dbReference>
<dbReference type="AlphaFoldDB" id="A0A836HK37"/>
<evidence type="ECO:0000256" key="1">
    <source>
        <dbReference type="SAM" id="MobiDB-lite"/>
    </source>
</evidence>
<organism evidence="4 5">
    <name type="scientific">Leishmania enriettii</name>
    <dbReference type="NCBI Taxonomy" id="5663"/>
    <lineage>
        <taxon>Eukaryota</taxon>
        <taxon>Discoba</taxon>
        <taxon>Euglenozoa</taxon>
        <taxon>Kinetoplastea</taxon>
        <taxon>Metakinetoplastina</taxon>
        <taxon>Trypanosomatida</taxon>
        <taxon>Trypanosomatidae</taxon>
        <taxon>Leishmaniinae</taxon>
        <taxon>Leishmania</taxon>
    </lineage>
</organism>
<dbReference type="PANTHER" id="PTHR12289:SF41">
    <property type="entry name" value="FAILED AXON CONNECTIONS-RELATED"/>
    <property type="match status" value="1"/>
</dbReference>
<feature type="compositionally biased region" description="Basic and acidic residues" evidence="1">
    <location>
        <begin position="381"/>
        <end position="402"/>
    </location>
</feature>
<protein>
    <recommendedName>
        <fullName evidence="3">Thioredoxin-like fold domain-containing protein</fullName>
    </recommendedName>
</protein>
<dbReference type="Pfam" id="PF17172">
    <property type="entry name" value="GST_N_4"/>
    <property type="match status" value="1"/>
</dbReference>
<dbReference type="Proteomes" id="UP000674179">
    <property type="component" value="Chromosome 24"/>
</dbReference>
<reference evidence="4 5" key="1">
    <citation type="submission" date="2021-02" db="EMBL/GenBank/DDBJ databases">
        <title>Leishmania (Mundinia) enrietti genome sequencing and assembly.</title>
        <authorList>
            <person name="Almutairi H."/>
            <person name="Gatherer D."/>
        </authorList>
    </citation>
    <scope>NUCLEOTIDE SEQUENCE [LARGE SCALE GENOMIC DNA]</scope>
    <source>
        <strain evidence="4">CUR178</strain>
    </source>
</reference>
<dbReference type="PANTHER" id="PTHR12289">
    <property type="entry name" value="METAXIN RELATED"/>
    <property type="match status" value="1"/>
</dbReference>
<evidence type="ECO:0000256" key="2">
    <source>
        <dbReference type="SAM" id="Phobius"/>
    </source>
</evidence>
<dbReference type="CDD" id="cd03193">
    <property type="entry name" value="GST_C_Metaxin"/>
    <property type="match status" value="1"/>
</dbReference>
<dbReference type="OrthoDB" id="5809458at2759"/>
<dbReference type="InterPro" id="IPR012336">
    <property type="entry name" value="Thioredoxin-like_fold"/>
</dbReference>
<keyword evidence="2" id="KW-0812">Transmembrane</keyword>
<keyword evidence="2" id="KW-0472">Membrane</keyword>
<dbReference type="InterPro" id="IPR050931">
    <property type="entry name" value="Mito_Protein_Transport_Metaxin"/>
</dbReference>
<accession>A0A836HK37</accession>
<name>A0A836HK37_LEIEN</name>
<keyword evidence="2" id="KW-1133">Transmembrane helix</keyword>
<feature type="domain" description="Thioredoxin-like fold" evidence="3">
    <location>
        <begin position="105"/>
        <end position="197"/>
    </location>
</feature>
<dbReference type="RefSeq" id="XP_067692765.1">
    <property type="nucleotide sequence ID" value="XM_067836710.1"/>
</dbReference>
<dbReference type="GO" id="GO:0005737">
    <property type="term" value="C:cytoplasm"/>
    <property type="evidence" value="ECO:0007669"/>
    <property type="project" value="TreeGrafter"/>
</dbReference>
<gene>
    <name evidence="4" type="ORF">CUR178_05015</name>
</gene>
<feature type="region of interest" description="Disordered" evidence="1">
    <location>
        <begin position="374"/>
        <end position="402"/>
    </location>
</feature>
<evidence type="ECO:0000259" key="3">
    <source>
        <dbReference type="Pfam" id="PF17172"/>
    </source>
</evidence>